<dbReference type="InterPro" id="IPR036388">
    <property type="entry name" value="WH-like_DNA-bd_sf"/>
</dbReference>
<evidence type="ECO:0000256" key="4">
    <source>
        <dbReference type="ARBA" id="ARBA00023163"/>
    </source>
</evidence>
<comment type="caution">
    <text evidence="7">The sequence shown here is derived from an EMBL/GenBank/DDBJ whole genome shotgun (WGS) entry which is preliminary data.</text>
</comment>
<evidence type="ECO:0008006" key="9">
    <source>
        <dbReference type="Google" id="ProtNLM"/>
    </source>
</evidence>
<feature type="compositionally biased region" description="Gly residues" evidence="5">
    <location>
        <begin position="463"/>
        <end position="493"/>
    </location>
</feature>
<feature type="compositionally biased region" description="Basic and acidic residues" evidence="5">
    <location>
        <begin position="453"/>
        <end position="462"/>
    </location>
</feature>
<evidence type="ECO:0000256" key="3">
    <source>
        <dbReference type="ARBA" id="ARBA00023125"/>
    </source>
</evidence>
<keyword evidence="6" id="KW-0812">Transmembrane</keyword>
<evidence type="ECO:0000256" key="2">
    <source>
        <dbReference type="ARBA" id="ARBA00023082"/>
    </source>
</evidence>
<dbReference type="Gene3D" id="1.10.10.10">
    <property type="entry name" value="Winged helix-like DNA-binding domain superfamily/Winged helix DNA-binding domain"/>
    <property type="match status" value="1"/>
</dbReference>
<reference evidence="7 8" key="1">
    <citation type="journal article" date="2019" name="Int. J. Syst. Evol. Microbiol.">
        <title>The Global Catalogue of Microorganisms (GCM) 10K type strain sequencing project: providing services to taxonomists for standard genome sequencing and annotation.</title>
        <authorList>
            <consortium name="The Broad Institute Genomics Platform"/>
            <consortium name="The Broad Institute Genome Sequencing Center for Infectious Disease"/>
            <person name="Wu L."/>
            <person name="Ma J."/>
        </authorList>
    </citation>
    <scope>NUCLEOTIDE SEQUENCE [LARGE SCALE GENOMIC DNA]</scope>
    <source>
        <strain evidence="7 8">JCM 6833</strain>
    </source>
</reference>
<name>A0ABN3QGV2_9ACTN</name>
<keyword evidence="2" id="KW-0731">Sigma factor</keyword>
<dbReference type="InterPro" id="IPR013325">
    <property type="entry name" value="RNA_pol_sigma_r2"/>
</dbReference>
<evidence type="ECO:0000313" key="7">
    <source>
        <dbReference type="EMBL" id="GAA2625595.1"/>
    </source>
</evidence>
<keyword evidence="6" id="KW-0472">Membrane</keyword>
<gene>
    <name evidence="7" type="ORF">GCM10010411_72910</name>
</gene>
<evidence type="ECO:0000256" key="6">
    <source>
        <dbReference type="SAM" id="Phobius"/>
    </source>
</evidence>
<protein>
    <recommendedName>
        <fullName evidence="9">RNA polymerase sigma-70 region 2 domain-containing protein</fullName>
    </recommendedName>
</protein>
<feature type="compositionally biased region" description="Basic and acidic residues" evidence="5">
    <location>
        <begin position="289"/>
        <end position="311"/>
    </location>
</feature>
<keyword evidence="6" id="KW-1133">Transmembrane helix</keyword>
<dbReference type="InterPro" id="IPR039425">
    <property type="entry name" value="RNA_pol_sigma-70-like"/>
</dbReference>
<dbReference type="Proteomes" id="UP001501509">
    <property type="component" value="Unassembled WGS sequence"/>
</dbReference>
<feature type="compositionally biased region" description="Basic residues" evidence="5">
    <location>
        <begin position="347"/>
        <end position="357"/>
    </location>
</feature>
<keyword evidence="8" id="KW-1185">Reference proteome</keyword>
<sequence>MNGDRDERDRRDAELVLRFREADARGDRRERDRAFEAIFERCNRVVHAHCIARLAPDYDAAQEAAQETFVIAYENMGDLRDPRRLVPWMLGIASNVVRAGARRRPFTVSMDALPDEGAVERALRDGDEEDMAGVVHRAFVGQWLAQIAETLPESQRTLHELIVGRGLAGAELARELNVPVAEAYRRLYDHTAIIRRSFEANVVSMANDPGKCPRLTRILRDAEHRGTVLSGALRDTVVRHIGKCKKVCQQRCAKDMVKWAPALLPVLFEGVLRERVMDDVRLVSTGERLDARNNDSDGGDDVREQDAHDDGGNCGGTDSGSGHSATRPVRCCLPQAASPSHTSARAPKPHRGARKRRRTVVGVLVALLIAATSPAVWPWLGQKTDAMTAGGGPSPLSWIPGNPFDDDSPSPASRPDSQGGRRPHNGSAPSAVPPKDGGGKNKSPSTGGNSGDTGKRGGDQRDGGGSGGDQNDGDGNNGDAGNEGNGGDGGNNGDGNDQGNDGGGNDAGVQPPPPPPPVTREIGLHLSSSSDAYAASRGIEVVVAGASQGVCTGAGANCPYTARDGDTVTLRLVGSNTDYVHAWGSGPCSSAPSSGPCTFTIDSDTGFNLNLRYEPG</sequence>
<feature type="transmembrane region" description="Helical" evidence="6">
    <location>
        <begin position="360"/>
        <end position="380"/>
    </location>
</feature>
<evidence type="ECO:0000256" key="5">
    <source>
        <dbReference type="SAM" id="MobiDB-lite"/>
    </source>
</evidence>
<evidence type="ECO:0000256" key="1">
    <source>
        <dbReference type="ARBA" id="ARBA00023015"/>
    </source>
</evidence>
<feature type="region of interest" description="Disordered" evidence="5">
    <location>
        <begin position="289"/>
        <end position="357"/>
    </location>
</feature>
<dbReference type="RefSeq" id="WP_344547045.1">
    <property type="nucleotide sequence ID" value="NZ_BAAATD010000012.1"/>
</dbReference>
<keyword evidence="1" id="KW-0805">Transcription regulation</keyword>
<dbReference type="PANTHER" id="PTHR43133:SF8">
    <property type="entry name" value="RNA POLYMERASE SIGMA FACTOR HI_1459-RELATED"/>
    <property type="match status" value="1"/>
</dbReference>
<dbReference type="EMBL" id="BAAATD010000012">
    <property type="protein sequence ID" value="GAA2625595.1"/>
    <property type="molecule type" value="Genomic_DNA"/>
</dbReference>
<organism evidence="7 8">
    <name type="scientific">Actinomadura fulvescens</name>
    <dbReference type="NCBI Taxonomy" id="46160"/>
    <lineage>
        <taxon>Bacteria</taxon>
        <taxon>Bacillati</taxon>
        <taxon>Actinomycetota</taxon>
        <taxon>Actinomycetes</taxon>
        <taxon>Streptosporangiales</taxon>
        <taxon>Thermomonosporaceae</taxon>
        <taxon>Actinomadura</taxon>
    </lineage>
</organism>
<keyword evidence="4" id="KW-0804">Transcription</keyword>
<accession>A0ABN3QGV2</accession>
<feature type="region of interest" description="Disordered" evidence="5">
    <location>
        <begin position="391"/>
        <end position="523"/>
    </location>
</feature>
<proteinExistence type="predicted"/>
<evidence type="ECO:0000313" key="8">
    <source>
        <dbReference type="Proteomes" id="UP001501509"/>
    </source>
</evidence>
<dbReference type="Gene3D" id="1.10.1740.10">
    <property type="match status" value="1"/>
</dbReference>
<keyword evidence="3" id="KW-0238">DNA-binding</keyword>
<dbReference type="PANTHER" id="PTHR43133">
    <property type="entry name" value="RNA POLYMERASE ECF-TYPE SIGMA FACTO"/>
    <property type="match status" value="1"/>
</dbReference>
<dbReference type="SUPFAM" id="SSF88946">
    <property type="entry name" value="Sigma2 domain of RNA polymerase sigma factors"/>
    <property type="match status" value="1"/>
</dbReference>